<gene>
    <name evidence="5" type="ORF">SAMN05660874_04292</name>
</gene>
<feature type="compositionally biased region" description="Polar residues" evidence="1">
    <location>
        <begin position="1561"/>
        <end position="1582"/>
    </location>
</feature>
<dbReference type="STRING" id="95161.SAMN05660874_04292"/>
<feature type="compositionally biased region" description="Basic and acidic residues" evidence="1">
    <location>
        <begin position="1118"/>
        <end position="1137"/>
    </location>
</feature>
<dbReference type="InterPro" id="IPR036689">
    <property type="entry name" value="ESAT-6-like_sf"/>
</dbReference>
<feature type="compositionally biased region" description="Pro residues" evidence="1">
    <location>
        <begin position="589"/>
        <end position="600"/>
    </location>
</feature>
<evidence type="ECO:0000313" key="5">
    <source>
        <dbReference type="EMBL" id="SFS93126.1"/>
    </source>
</evidence>
<dbReference type="Proteomes" id="UP000198852">
    <property type="component" value="Unassembled WGS sequence"/>
</dbReference>
<proteinExistence type="predicted"/>
<feature type="compositionally biased region" description="Low complexity" evidence="1">
    <location>
        <begin position="486"/>
        <end position="496"/>
    </location>
</feature>
<evidence type="ECO:0000259" key="4">
    <source>
        <dbReference type="Pfam" id="PF25547"/>
    </source>
</evidence>
<dbReference type="SUPFAM" id="SSF140453">
    <property type="entry name" value="EsxAB dimer-like"/>
    <property type="match status" value="1"/>
</dbReference>
<feature type="compositionally biased region" description="Low complexity" evidence="1">
    <location>
        <begin position="366"/>
        <end position="424"/>
    </location>
</feature>
<feature type="compositionally biased region" description="Low complexity" evidence="1">
    <location>
        <begin position="510"/>
        <end position="525"/>
    </location>
</feature>
<dbReference type="Gene3D" id="3.90.176.10">
    <property type="entry name" value="Toxin ADP-ribosyltransferase, Chain A, domain 1"/>
    <property type="match status" value="1"/>
</dbReference>
<keyword evidence="2" id="KW-0472">Membrane</keyword>
<feature type="compositionally biased region" description="Basic and acidic residues" evidence="1">
    <location>
        <begin position="1665"/>
        <end position="1680"/>
    </location>
</feature>
<dbReference type="InterPro" id="IPR028908">
    <property type="entry name" value="Tox-PL_dom"/>
</dbReference>
<feature type="compositionally biased region" description="Gly residues" evidence="1">
    <location>
        <begin position="1615"/>
        <end position="1624"/>
    </location>
</feature>
<dbReference type="RefSeq" id="WP_093420928.1">
    <property type="nucleotide sequence ID" value="NZ_FOZX01000008.1"/>
</dbReference>
<feature type="transmembrane region" description="Helical" evidence="2">
    <location>
        <begin position="110"/>
        <end position="136"/>
    </location>
</feature>
<evidence type="ECO:0000313" key="6">
    <source>
        <dbReference type="Proteomes" id="UP000198852"/>
    </source>
</evidence>
<feature type="compositionally biased region" description="Gly residues" evidence="1">
    <location>
        <begin position="1648"/>
        <end position="1659"/>
    </location>
</feature>
<dbReference type="Pfam" id="PF15644">
    <property type="entry name" value="Gln_amidase"/>
    <property type="match status" value="1"/>
</dbReference>
<dbReference type="InterPro" id="IPR057746">
    <property type="entry name" value="CpnT-like_N"/>
</dbReference>
<evidence type="ECO:0000256" key="2">
    <source>
        <dbReference type="SAM" id="Phobius"/>
    </source>
</evidence>
<feature type="compositionally biased region" description="Basic and acidic residues" evidence="1">
    <location>
        <begin position="744"/>
        <end position="786"/>
    </location>
</feature>
<feature type="compositionally biased region" description="Low complexity" evidence="1">
    <location>
        <begin position="1098"/>
        <end position="1114"/>
    </location>
</feature>
<organism evidence="5 6">
    <name type="scientific">Saccharopolyspora flava</name>
    <dbReference type="NCBI Taxonomy" id="95161"/>
    <lineage>
        <taxon>Bacteria</taxon>
        <taxon>Bacillati</taxon>
        <taxon>Actinomycetota</taxon>
        <taxon>Actinomycetes</taxon>
        <taxon>Pseudonocardiales</taxon>
        <taxon>Pseudonocardiaceae</taxon>
        <taxon>Saccharopolyspora</taxon>
    </lineage>
</organism>
<feature type="domain" description="Tox-PL" evidence="3">
    <location>
        <begin position="1245"/>
        <end position="1354"/>
    </location>
</feature>
<feature type="compositionally biased region" description="Basic and acidic residues" evidence="1">
    <location>
        <begin position="1397"/>
        <end position="1412"/>
    </location>
</feature>
<feature type="region of interest" description="Disordered" evidence="1">
    <location>
        <begin position="335"/>
        <end position="822"/>
    </location>
</feature>
<keyword evidence="6" id="KW-1185">Reference proteome</keyword>
<feature type="region of interest" description="Disordered" evidence="1">
    <location>
        <begin position="1780"/>
        <end position="1807"/>
    </location>
</feature>
<feature type="compositionally biased region" description="Low complexity" evidence="1">
    <location>
        <begin position="1625"/>
        <end position="1647"/>
    </location>
</feature>
<feature type="region of interest" description="Disordered" evidence="1">
    <location>
        <begin position="1090"/>
        <end position="1194"/>
    </location>
</feature>
<feature type="compositionally biased region" description="Low complexity" evidence="1">
    <location>
        <begin position="624"/>
        <end position="646"/>
    </location>
</feature>
<feature type="compositionally biased region" description="Basic and acidic residues" evidence="1">
    <location>
        <begin position="1798"/>
        <end position="1807"/>
    </location>
</feature>
<feature type="compositionally biased region" description="Gly residues" evidence="1">
    <location>
        <begin position="1514"/>
        <end position="1529"/>
    </location>
</feature>
<accession>A0A1I6TVB2</accession>
<feature type="compositionally biased region" description="Polar residues" evidence="1">
    <location>
        <begin position="1374"/>
        <end position="1384"/>
    </location>
</feature>
<feature type="compositionally biased region" description="Low complexity" evidence="1">
    <location>
        <begin position="335"/>
        <end position="359"/>
    </location>
</feature>
<feature type="compositionally biased region" description="Pro residues" evidence="1">
    <location>
        <begin position="662"/>
        <end position="685"/>
    </location>
</feature>
<feature type="compositionally biased region" description="Low complexity" evidence="1">
    <location>
        <begin position="456"/>
        <end position="476"/>
    </location>
</feature>
<dbReference type="OrthoDB" id="3874132at2"/>
<evidence type="ECO:0000256" key="1">
    <source>
        <dbReference type="SAM" id="MobiDB-lite"/>
    </source>
</evidence>
<sequence length="1807" mass="186482">MGLEIPDEVKWLLPIVVGESWPEGDEDKLRELSEAWKQAAQALPGAMDAGNAAAREVLASWEGEAAQKFDETWKKFTSGDGAVFSSLEESCNGLAEACDKTALDIEYTKYMIIASLIMLAIQIAAMIAAAFVSFGASTAGVVPAQLATRAAVQMIFRQLVQKLAQQGVKKVVREALEKVLKEGLQKLISKQALGNLGKTVAMNVGSEVALDAGIQGLQMAKGDRDSWDFGKTKDSAVGGVAGGIAGHLVSGKAVSGAAGEAASSSVLGHAARGASEGALGSVGEAAMTGQLGDLSASDVLMGASSGAVDGGTGGAKDGFSEAAGARSAAESASTVADSAGSAAETASSPETSAAPPADSGASLSPADSGAGTTDSGSSGAAEHSSGGGEAVSSGSDSVGSGGVSTSEGSSSTSESNEPAATTASGAVTAERPETAGATTGSAGVGSAMPGAAAQHSSGQATPQPGQQPGSFGMQAPPQGPGPGQPPMGAGPRAAGFGPTGMPAQQPSFHPNQQQGYAQQGPPQQGNFAQRGQLPPQAVAPGPQHTGPAQHSAPPQHPQYGQPNGTGQPVARPENPRPTQQQGFQQAPAHQPPLYGPPQNPAPNHGAPQPGPRGPMPPPAPQQGPPRQAGPPRQGPPQAFAQPPHQGRQQFSAPPADPRSRGPQPPQPPNSAPPQGRPAAPGPMPPHQGAMRGSLSPQSGPVADPRPSSQPTREARPETPPEQPAQQDAPESDLAENTGELPENTGRESDTTAPHDDKADSSEERSTEERDTEETRTTPEDSQHADEDQNDDSNEPAELSTPADTYDGGPFDWSDLNEQHGARPERLSPLAKDQSLDFCLDPNYRAPKESVDAHEASLSAGRMEDGSDRTRRAAMAQVVNERFAANPELRSVSKSGALAVHSYTAHDVFGPLNAATRFGTMSETQRHQLRAIVSGMNEQPRFEGRAVRGMSLGDVRAAELAAAHYVPGEVTVEPSITSMSMDTDTKSGSDYVSDFELQVDSKTARILQGLASQVGEREAALMPMSQLYVHSKELVTYFDKHNNELQKWVIKAEEIVPGDPRYLSQEEASSRVTERQRRSFGEELMVGALRGDHIDRALSGESTTDSTTSGGADAGRSTTDGEKRSDETQSTKDADKPSIRSMLDGEDTPEPGVQTHDGEVLPQPGDAQHLQPGDDQVPPLPTKDDGTPDWEVLSNATPPVTTLPAIHSGTAQVQHGMSYVAANHPELPKVNPNFYTPEAWDRGWQTNCSKCVVNYAKRLLGIDEPVESVLPDDLPKEDRIGWMAGELNSQWEPHRSYDSVIHRMSQQPVGSHASVYVSYEIPPATPDGDPVTAAHVAIVTNTPDGVAFIDPQSGHLMNLPYPPKMLSLLPFGSENPETPGTSDTSAAAADNLTPVQAKPDRSEEPEAEARAEEEPPLSADDTTAEPQRGVEPDEDESDSNTEEDSDSPAAERSWRQDGPWLGQHVNPLRTVPEQEDDFAPGPFADERIVPTVEPTDPSHPGTQPSGSMPDAPGTAGSGAGSASGPGGAGAGSFPPGASAFNRSMTGELNLGDLAAGPPPVDSSRTGSIPSMNASTGADAQSSIDGPASTGSTGGSSGQQPTTPAGGAAPGAPSGMAPGGSSGTGGTESAPAAGGNQPGLASGGSSAPVGGAGFPAQGKGGAASSNHEGRSHEVGSVTHNREIAIPRDVAALYLGNHEPTTLLPDDGRQVFFRKDAVVDLGGGALDELPGSALRLRYEASDPSGVGIPFDADEMRDDEFVGRAEIYTDGSDGSELVLGTFEGGAWNPTPEGTRWLNGTQERNDGSGRTR</sequence>
<name>A0A1I6TVB2_9PSEU</name>
<keyword evidence="2" id="KW-0812">Transmembrane</keyword>
<feature type="domain" description="Outer membrane channel protein CpnT-like N-terminal" evidence="4">
    <location>
        <begin position="5"/>
        <end position="149"/>
    </location>
</feature>
<evidence type="ECO:0000259" key="3">
    <source>
        <dbReference type="Pfam" id="PF15644"/>
    </source>
</evidence>
<feature type="compositionally biased region" description="Pro residues" evidence="1">
    <location>
        <begin position="608"/>
        <end position="623"/>
    </location>
</feature>
<feature type="compositionally biased region" description="Low complexity" evidence="1">
    <location>
        <begin position="434"/>
        <end position="447"/>
    </location>
</feature>
<reference evidence="6" key="1">
    <citation type="submission" date="2016-10" db="EMBL/GenBank/DDBJ databases">
        <authorList>
            <person name="Varghese N."/>
            <person name="Submissions S."/>
        </authorList>
    </citation>
    <scope>NUCLEOTIDE SEQUENCE [LARGE SCALE GENOMIC DNA]</scope>
    <source>
        <strain evidence="6">DSM 44771</strain>
    </source>
</reference>
<protein>
    <submittedName>
        <fullName evidence="5">Papain fold toxin 1, glutamine deamidase</fullName>
    </submittedName>
</protein>
<feature type="compositionally biased region" description="Low complexity" evidence="1">
    <location>
        <begin position="576"/>
        <end position="588"/>
    </location>
</feature>
<dbReference type="Gene3D" id="1.10.287.1060">
    <property type="entry name" value="ESAT-6-like"/>
    <property type="match status" value="1"/>
</dbReference>
<feature type="compositionally biased region" description="Acidic residues" evidence="1">
    <location>
        <begin position="1431"/>
        <end position="1445"/>
    </location>
</feature>
<dbReference type="EMBL" id="FOZX01000008">
    <property type="protein sequence ID" value="SFS93126.1"/>
    <property type="molecule type" value="Genomic_DNA"/>
</dbReference>
<dbReference type="Pfam" id="PF25547">
    <property type="entry name" value="WXG100_2"/>
    <property type="match status" value="1"/>
</dbReference>
<feature type="compositionally biased region" description="Low complexity" evidence="1">
    <location>
        <begin position="1596"/>
        <end position="1614"/>
    </location>
</feature>
<keyword evidence="2" id="KW-1133">Transmembrane helix</keyword>
<feature type="region of interest" description="Disordered" evidence="1">
    <location>
        <begin position="1369"/>
        <end position="1680"/>
    </location>
</feature>